<dbReference type="Pfam" id="PF07859">
    <property type="entry name" value="Abhydrolase_3"/>
    <property type="match status" value="1"/>
</dbReference>
<dbReference type="PANTHER" id="PTHR48081">
    <property type="entry name" value="AB HYDROLASE SUPERFAMILY PROTEIN C4A8.06C"/>
    <property type="match status" value="1"/>
</dbReference>
<dbReference type="OrthoDB" id="9806180at2"/>
<organism evidence="4 5">
    <name type="scientific">Hirschia baltica (strain ATCC 49814 / DSM 5838 / IFAM 1418)</name>
    <dbReference type="NCBI Taxonomy" id="582402"/>
    <lineage>
        <taxon>Bacteria</taxon>
        <taxon>Pseudomonadati</taxon>
        <taxon>Pseudomonadota</taxon>
        <taxon>Alphaproteobacteria</taxon>
        <taxon>Hyphomonadales</taxon>
        <taxon>Hyphomonadaceae</taxon>
        <taxon>Hirschia</taxon>
    </lineage>
</organism>
<dbReference type="EMBL" id="CP001678">
    <property type="protein sequence ID" value="ACT60252.1"/>
    <property type="molecule type" value="Genomic_DNA"/>
</dbReference>
<gene>
    <name evidence="4" type="ordered locus">Hbal_2577</name>
</gene>
<reference evidence="5" key="1">
    <citation type="journal article" date="2011" name="J. Bacteriol.">
        <title>Genome sequences of eight morphologically diverse alphaproteobacteria.</title>
        <authorList>
            <consortium name="US DOE Joint Genome Institute"/>
            <person name="Brown P.J."/>
            <person name="Kysela D.T."/>
            <person name="Buechlein A."/>
            <person name="Hemmerich C."/>
            <person name="Brun Y.V."/>
        </authorList>
    </citation>
    <scope>NUCLEOTIDE SEQUENCE [LARGE SCALE GENOMIC DNA]</scope>
    <source>
        <strain evidence="5">ATCC 49814 / DSM 5838 / IFAM 1418</strain>
    </source>
</reference>
<keyword evidence="2" id="KW-0732">Signal</keyword>
<evidence type="ECO:0000256" key="1">
    <source>
        <dbReference type="ARBA" id="ARBA00022801"/>
    </source>
</evidence>
<name>C6XP72_HIRBI</name>
<keyword evidence="5" id="KW-1185">Reference proteome</keyword>
<feature type="signal peptide" evidence="2">
    <location>
        <begin position="1"/>
        <end position="23"/>
    </location>
</feature>
<protein>
    <submittedName>
        <fullName evidence="4">Alpha/beta hydrolase fold-3 domain protein</fullName>
    </submittedName>
</protein>
<dbReference type="eggNOG" id="COG0657">
    <property type="taxonomic scope" value="Bacteria"/>
</dbReference>
<evidence type="ECO:0000313" key="5">
    <source>
        <dbReference type="Proteomes" id="UP000002745"/>
    </source>
</evidence>
<evidence type="ECO:0000313" key="4">
    <source>
        <dbReference type="EMBL" id="ACT60252.1"/>
    </source>
</evidence>
<dbReference type="PANTHER" id="PTHR48081:SF8">
    <property type="entry name" value="ALPHA_BETA HYDROLASE FOLD-3 DOMAIN-CONTAINING PROTEIN-RELATED"/>
    <property type="match status" value="1"/>
</dbReference>
<dbReference type="KEGG" id="hba:Hbal_2577"/>
<dbReference type="HOGENOM" id="CLU_012494_6_4_5"/>
<dbReference type="InterPro" id="IPR013094">
    <property type="entry name" value="AB_hydrolase_3"/>
</dbReference>
<dbReference type="Proteomes" id="UP000002745">
    <property type="component" value="Chromosome"/>
</dbReference>
<feature type="domain" description="Alpha/beta hydrolase fold-3" evidence="3">
    <location>
        <begin position="150"/>
        <end position="363"/>
    </location>
</feature>
<dbReference type="InterPro" id="IPR029058">
    <property type="entry name" value="AB_hydrolase_fold"/>
</dbReference>
<sequence length="389" mass="42815">MSSHLVKLSKFIVALLFAMSVGATQTGLTEEMKDDNVIPDKSDHWFLEEVGGKQIRVDDQVLDLRIQYFMQQALNVEPDEEAGDELESDPNTSQGRIALRQMFDEQWVAQTRVPPELAWVRDVSIPSRDGKMISARAYHPEGNSENLPVLVYYHGGGWVFGSVDAVDRAVKWIADEANVIVLSVDYRLAPEAPYPAAWNDAEDAFVWAVENAEKLGGDASKICVGGDSAGGNLSIAVSTRQIKKEQKSPSCQLLYYPGVDNRDIPTMRTNYLSSRLFGVGFWLDYTFTELVLAMTFPEQDLASPEISPLFSTKDDMAQLPPTIIVAAGFDPLRDSNRAYAAKLEEAGVAVSYREVPALIHGIINLTSVTPVAHKAALDVARELGSLAHQ</sequence>
<feature type="chain" id="PRO_5002971556" evidence="2">
    <location>
        <begin position="24"/>
        <end position="389"/>
    </location>
</feature>
<dbReference type="GO" id="GO:0016787">
    <property type="term" value="F:hydrolase activity"/>
    <property type="evidence" value="ECO:0007669"/>
    <property type="project" value="UniProtKB-KW"/>
</dbReference>
<accession>C6XP72</accession>
<evidence type="ECO:0000256" key="2">
    <source>
        <dbReference type="SAM" id="SignalP"/>
    </source>
</evidence>
<dbReference type="SUPFAM" id="SSF53474">
    <property type="entry name" value="alpha/beta-Hydrolases"/>
    <property type="match status" value="1"/>
</dbReference>
<evidence type="ECO:0000259" key="3">
    <source>
        <dbReference type="Pfam" id="PF07859"/>
    </source>
</evidence>
<proteinExistence type="predicted"/>
<dbReference type="InterPro" id="IPR050300">
    <property type="entry name" value="GDXG_lipolytic_enzyme"/>
</dbReference>
<keyword evidence="1 4" id="KW-0378">Hydrolase</keyword>
<dbReference type="STRING" id="582402.Hbal_2577"/>
<dbReference type="Gene3D" id="3.40.50.1820">
    <property type="entry name" value="alpha/beta hydrolase"/>
    <property type="match status" value="1"/>
</dbReference>
<dbReference type="AlphaFoldDB" id="C6XP72"/>
<dbReference type="RefSeq" id="WP_015828402.1">
    <property type="nucleotide sequence ID" value="NC_012982.1"/>
</dbReference>